<evidence type="ECO:0000313" key="2">
    <source>
        <dbReference type="Proteomes" id="UP000444401"/>
    </source>
</evidence>
<dbReference type="Proteomes" id="UP000444401">
    <property type="component" value="Unassembled WGS sequence"/>
</dbReference>
<gene>
    <name evidence="1" type="ORF">GRI72_12955</name>
</gene>
<keyword evidence="2" id="KW-1185">Reference proteome</keyword>
<reference evidence="1 2" key="1">
    <citation type="submission" date="2019-12" db="EMBL/GenBank/DDBJ databases">
        <title>Genomic-based taxomic classification of the family Erythrobacteraceae.</title>
        <authorList>
            <person name="Xu L."/>
        </authorList>
    </citation>
    <scope>NUCLEOTIDE SEQUENCE [LARGE SCALE GENOMIC DNA]</scope>
    <source>
        <strain evidence="1 2">H32</strain>
    </source>
</reference>
<sequence>MSIDLERVIAVSHPPAEGAKEWRENALEGVKYVVGIANRDPVVIFTSSGQSLIVGVLAPLENLRPPDFDDLGRMSVMLEESWSLTWCSGGGEPDRAFLSPPLDSPGCKSLVGGEKLLFRRSFEGVDRGLVRTEISQKLVHALGLYWLDEESAYCRLDDHGDVEPVIRLQDISAATGQNNDVIVTIKRGDLHNYMALTGMGLVIKFDFTRFEPGSFMGWHGERRFSTTDTDISFHGGQQHNSSFVNGCLVVLPDVGPDDVLQTLQRDWRDDGKQYASFIAQDWKNDRIAEISCAPDALASYFEKDSPLPFQVTPAFFKPEVLLKYKSNREKYKVENRSISCRGAWHLKSYDINEAGQVHAYLYDLAKLPYSEQLYWKSFNEDPRAPISKRAFRTDFEGDWDTTHDPLEDIKSYVKDLNRVVPTWWLPRAEALIDATNYPVTASPDEWAESILSLDQLVVEGFSPSGLRTLLAEAAVDYEKNWQSLKLLHEILLTKGIDAEDVQKILKPLKEIHHIRSKAKGHASGSQRANMIKTARTEHGSLTKHFREACIRCQQSIERIIDIL</sequence>
<dbReference type="EMBL" id="WTYO01000006">
    <property type="protein sequence ID" value="MXO69729.1"/>
    <property type="molecule type" value="Genomic_DNA"/>
</dbReference>
<comment type="caution">
    <text evidence="1">The sequence shown here is derived from an EMBL/GenBank/DDBJ whole genome shotgun (WGS) entry which is preliminary data.</text>
</comment>
<evidence type="ECO:0000313" key="1">
    <source>
        <dbReference type="EMBL" id="MXO69729.1"/>
    </source>
</evidence>
<dbReference type="RefSeq" id="WP_160734346.1">
    <property type="nucleotide sequence ID" value="NZ_WTYO01000006.1"/>
</dbReference>
<accession>A0ABW9UY22</accession>
<protein>
    <submittedName>
        <fullName evidence="1">Uncharacterized protein</fullName>
    </submittedName>
</protein>
<proteinExistence type="predicted"/>
<organism evidence="1 2">
    <name type="scientific">Pelagerythrobacter marinus</name>
    <dbReference type="NCBI Taxonomy" id="538382"/>
    <lineage>
        <taxon>Bacteria</taxon>
        <taxon>Pseudomonadati</taxon>
        <taxon>Pseudomonadota</taxon>
        <taxon>Alphaproteobacteria</taxon>
        <taxon>Sphingomonadales</taxon>
        <taxon>Erythrobacteraceae</taxon>
        <taxon>Pelagerythrobacter</taxon>
    </lineage>
</organism>
<name>A0ABW9UY22_9SPHN</name>